<gene>
    <name evidence="14" type="ORF">CLV35_1752</name>
</gene>
<dbReference type="Pfam" id="PF00512">
    <property type="entry name" value="HisKA"/>
    <property type="match status" value="1"/>
</dbReference>
<feature type="domain" description="HAMP" evidence="13">
    <location>
        <begin position="218"/>
        <end position="270"/>
    </location>
</feature>
<dbReference type="Proteomes" id="UP000281955">
    <property type="component" value="Unassembled WGS sequence"/>
</dbReference>
<organism evidence="14 15">
    <name type="scientific">Motilibacter peucedani</name>
    <dbReference type="NCBI Taxonomy" id="598650"/>
    <lineage>
        <taxon>Bacteria</taxon>
        <taxon>Bacillati</taxon>
        <taxon>Actinomycetota</taxon>
        <taxon>Actinomycetes</taxon>
        <taxon>Motilibacterales</taxon>
        <taxon>Motilibacteraceae</taxon>
        <taxon>Motilibacter</taxon>
    </lineage>
</organism>
<keyword evidence="15" id="KW-1185">Reference proteome</keyword>
<dbReference type="OrthoDB" id="9808408at2"/>
<evidence type="ECO:0000256" key="1">
    <source>
        <dbReference type="ARBA" id="ARBA00000085"/>
    </source>
</evidence>
<comment type="subcellular location">
    <subcellularLocation>
        <location evidence="2">Cell membrane</location>
    </subcellularLocation>
</comment>
<evidence type="ECO:0000259" key="13">
    <source>
        <dbReference type="PROSITE" id="PS50885"/>
    </source>
</evidence>
<keyword evidence="8 11" id="KW-1133">Transmembrane helix</keyword>
<name>A0A420XPU6_9ACTN</name>
<dbReference type="InterPro" id="IPR003661">
    <property type="entry name" value="HisK_dim/P_dom"/>
</dbReference>
<dbReference type="EC" id="2.7.13.3" evidence="3"/>
<keyword evidence="4" id="KW-0597">Phosphoprotein</keyword>
<dbReference type="Gene3D" id="3.30.565.10">
    <property type="entry name" value="Histidine kinase-like ATPase, C-terminal domain"/>
    <property type="match status" value="1"/>
</dbReference>
<evidence type="ECO:0000256" key="2">
    <source>
        <dbReference type="ARBA" id="ARBA00004236"/>
    </source>
</evidence>
<dbReference type="InterPro" id="IPR052162">
    <property type="entry name" value="Sensor_kinase/Photoreceptor"/>
</dbReference>
<evidence type="ECO:0000256" key="11">
    <source>
        <dbReference type="SAM" id="Phobius"/>
    </source>
</evidence>
<dbReference type="PANTHER" id="PTHR43304">
    <property type="entry name" value="PHYTOCHROME-LIKE PROTEIN CPH1"/>
    <property type="match status" value="1"/>
</dbReference>
<keyword evidence="11" id="KW-0472">Membrane</keyword>
<dbReference type="InterPro" id="IPR003594">
    <property type="entry name" value="HATPase_dom"/>
</dbReference>
<dbReference type="SMART" id="SM00387">
    <property type="entry name" value="HATPase_c"/>
    <property type="match status" value="1"/>
</dbReference>
<dbReference type="InterPro" id="IPR007891">
    <property type="entry name" value="CHASE3"/>
</dbReference>
<dbReference type="PROSITE" id="PS50885">
    <property type="entry name" value="HAMP"/>
    <property type="match status" value="1"/>
</dbReference>
<dbReference type="Gene3D" id="6.10.340.10">
    <property type="match status" value="1"/>
</dbReference>
<dbReference type="GO" id="GO:0005886">
    <property type="term" value="C:plasma membrane"/>
    <property type="evidence" value="ECO:0007669"/>
    <property type="project" value="UniProtKB-SubCell"/>
</dbReference>
<dbReference type="InterPro" id="IPR003660">
    <property type="entry name" value="HAMP_dom"/>
</dbReference>
<evidence type="ECO:0000256" key="4">
    <source>
        <dbReference type="ARBA" id="ARBA00022553"/>
    </source>
</evidence>
<keyword evidence="10" id="KW-0175">Coiled coil</keyword>
<reference evidence="14 15" key="1">
    <citation type="submission" date="2018-10" db="EMBL/GenBank/DDBJ databases">
        <title>Genomic Encyclopedia of Archaeal and Bacterial Type Strains, Phase II (KMG-II): from individual species to whole genera.</title>
        <authorList>
            <person name="Goeker M."/>
        </authorList>
    </citation>
    <scope>NUCLEOTIDE SEQUENCE [LARGE SCALE GENOMIC DNA]</scope>
    <source>
        <strain evidence="14 15">RP-AC37</strain>
    </source>
</reference>
<keyword evidence="9" id="KW-0902">Two-component regulatory system</keyword>
<evidence type="ECO:0000256" key="5">
    <source>
        <dbReference type="ARBA" id="ARBA00022679"/>
    </source>
</evidence>
<dbReference type="GO" id="GO:0000155">
    <property type="term" value="F:phosphorelay sensor kinase activity"/>
    <property type="evidence" value="ECO:0007669"/>
    <property type="project" value="InterPro"/>
</dbReference>
<dbReference type="Gene3D" id="1.10.287.130">
    <property type="match status" value="1"/>
</dbReference>
<comment type="catalytic activity">
    <reaction evidence="1">
        <text>ATP + protein L-histidine = ADP + protein N-phospho-L-histidine.</text>
        <dbReference type="EC" id="2.7.13.3"/>
    </reaction>
</comment>
<comment type="caution">
    <text evidence="14">The sequence shown here is derived from an EMBL/GenBank/DDBJ whole genome shotgun (WGS) entry which is preliminary data.</text>
</comment>
<evidence type="ECO:0000313" key="14">
    <source>
        <dbReference type="EMBL" id="RKS75293.1"/>
    </source>
</evidence>
<dbReference type="CDD" id="cd06225">
    <property type="entry name" value="HAMP"/>
    <property type="match status" value="1"/>
</dbReference>
<keyword evidence="6 11" id="KW-0812">Transmembrane</keyword>
<dbReference type="SMART" id="SM00388">
    <property type="entry name" value="HisKA"/>
    <property type="match status" value="1"/>
</dbReference>
<dbReference type="PANTHER" id="PTHR43304:SF1">
    <property type="entry name" value="PAC DOMAIN-CONTAINING PROTEIN"/>
    <property type="match status" value="1"/>
</dbReference>
<dbReference type="SUPFAM" id="SSF55874">
    <property type="entry name" value="ATPase domain of HSP90 chaperone/DNA topoisomerase II/histidine kinase"/>
    <property type="match status" value="1"/>
</dbReference>
<feature type="domain" description="Histidine kinase" evidence="12">
    <location>
        <begin position="306"/>
        <end position="521"/>
    </location>
</feature>
<evidence type="ECO:0000256" key="6">
    <source>
        <dbReference type="ARBA" id="ARBA00022692"/>
    </source>
</evidence>
<dbReference type="RefSeq" id="WP_121193093.1">
    <property type="nucleotide sequence ID" value="NZ_RBWV01000011.1"/>
</dbReference>
<feature type="transmembrane region" description="Helical" evidence="11">
    <location>
        <begin position="194"/>
        <end position="216"/>
    </location>
</feature>
<protein>
    <recommendedName>
        <fullName evidence="3">histidine kinase</fullName>
        <ecNumber evidence="3">2.7.13.3</ecNumber>
    </recommendedName>
</protein>
<dbReference type="InParanoid" id="A0A420XPU6"/>
<dbReference type="Pfam" id="PF02518">
    <property type="entry name" value="HATPase_c"/>
    <property type="match status" value="1"/>
</dbReference>
<dbReference type="AlphaFoldDB" id="A0A420XPU6"/>
<dbReference type="InterPro" id="IPR036097">
    <property type="entry name" value="HisK_dim/P_sf"/>
</dbReference>
<dbReference type="InterPro" id="IPR005467">
    <property type="entry name" value="His_kinase_dom"/>
</dbReference>
<evidence type="ECO:0000256" key="10">
    <source>
        <dbReference type="SAM" id="Coils"/>
    </source>
</evidence>
<dbReference type="SUPFAM" id="SSF158472">
    <property type="entry name" value="HAMP domain-like"/>
    <property type="match status" value="1"/>
</dbReference>
<feature type="coiled-coil region" evidence="10">
    <location>
        <begin position="269"/>
        <end position="303"/>
    </location>
</feature>
<evidence type="ECO:0000259" key="12">
    <source>
        <dbReference type="PROSITE" id="PS50109"/>
    </source>
</evidence>
<evidence type="ECO:0000256" key="9">
    <source>
        <dbReference type="ARBA" id="ARBA00023012"/>
    </source>
</evidence>
<dbReference type="Pfam" id="PF00672">
    <property type="entry name" value="HAMP"/>
    <property type="match status" value="1"/>
</dbReference>
<evidence type="ECO:0000313" key="15">
    <source>
        <dbReference type="Proteomes" id="UP000281955"/>
    </source>
</evidence>
<dbReference type="Pfam" id="PF05227">
    <property type="entry name" value="CHASE3"/>
    <property type="match status" value="1"/>
</dbReference>
<dbReference type="InterPro" id="IPR004358">
    <property type="entry name" value="Sig_transdc_His_kin-like_C"/>
</dbReference>
<dbReference type="EMBL" id="RBWV01000011">
    <property type="protein sequence ID" value="RKS75293.1"/>
    <property type="molecule type" value="Genomic_DNA"/>
</dbReference>
<dbReference type="SMART" id="SM00304">
    <property type="entry name" value="HAMP"/>
    <property type="match status" value="1"/>
</dbReference>
<dbReference type="PROSITE" id="PS50109">
    <property type="entry name" value="HIS_KIN"/>
    <property type="match status" value="1"/>
</dbReference>
<sequence>MSAVGTSPRRTSWTLRRRLTALLVVVGLVLVGLLAGAALLLAKTRSTQHRVVSDYFLVIRSGTDGFAALLDAETAVRGYALTGDRSTLQPLQSLQSPRLRDESQQVQRILEREPELKASYTTAAASARTWYEQWAQPAIAEVQRSGPRSIGDDDILRGKSLFDRVRVTYAGYLDTLAQRRAEARRTLDSETRMLFALVVAALLVVAVLAVSVWLALLRWVVRPLDRLAEETRAVRGGDLEHAVVASGPPEVESLGRDVEAMRRALVSRLDEVRRAGEELEAGRQQLEQQADDLARSNRDLEQFAYVASHDLQEPLRKVASFCQLLQKRYGGQLDDRADQYIGFAVDGAKRMQQLINDLLAFSRVGRMSAGTAPVALDTCLGLALRNLDAALADSGASVTADPLPTVTGEASLLTQLLQNLIGNAVKFRRPDVAPTVHIGVRELEGAFEFCCSDNGIGIEQQYAERVFVIFQRLHPKEEYEGTGIGLALCRRIVEFHGGEIWIEPREDQPGTTVRWTLPVVAERLPAQDEPGAAAPVDEGARA</sequence>
<evidence type="ECO:0000256" key="3">
    <source>
        <dbReference type="ARBA" id="ARBA00012438"/>
    </source>
</evidence>
<evidence type="ECO:0000256" key="7">
    <source>
        <dbReference type="ARBA" id="ARBA00022777"/>
    </source>
</evidence>
<dbReference type="InterPro" id="IPR036890">
    <property type="entry name" value="HATPase_C_sf"/>
</dbReference>
<proteinExistence type="predicted"/>
<keyword evidence="5" id="KW-0808">Transferase</keyword>
<evidence type="ECO:0000256" key="8">
    <source>
        <dbReference type="ARBA" id="ARBA00022989"/>
    </source>
</evidence>
<dbReference type="SUPFAM" id="SSF47384">
    <property type="entry name" value="Homodimeric domain of signal transducing histidine kinase"/>
    <property type="match status" value="1"/>
</dbReference>
<feature type="transmembrane region" description="Helical" evidence="11">
    <location>
        <begin position="20"/>
        <end position="42"/>
    </location>
</feature>
<keyword evidence="7" id="KW-0418">Kinase</keyword>
<accession>A0A420XPU6</accession>
<dbReference type="CDD" id="cd00082">
    <property type="entry name" value="HisKA"/>
    <property type="match status" value="1"/>
</dbReference>
<dbReference type="PRINTS" id="PR00344">
    <property type="entry name" value="BCTRLSENSOR"/>
</dbReference>